<evidence type="ECO:0000256" key="1">
    <source>
        <dbReference type="ARBA" id="ARBA00001946"/>
    </source>
</evidence>
<dbReference type="Proteomes" id="UP001589828">
    <property type="component" value="Unassembled WGS sequence"/>
</dbReference>
<evidence type="ECO:0000256" key="8">
    <source>
        <dbReference type="ARBA" id="ARBA00049336"/>
    </source>
</evidence>
<keyword evidence="11" id="KW-1185">Reference proteome</keyword>
<dbReference type="CDD" id="cd04181">
    <property type="entry name" value="NTP_transferase"/>
    <property type="match status" value="1"/>
</dbReference>
<evidence type="ECO:0000256" key="6">
    <source>
        <dbReference type="ARBA" id="ARBA00022723"/>
    </source>
</evidence>
<feature type="domain" description="Nucleotidyl transferase" evidence="9">
    <location>
        <begin position="44"/>
        <end position="240"/>
    </location>
</feature>
<evidence type="ECO:0000256" key="4">
    <source>
        <dbReference type="ARBA" id="ARBA00022679"/>
    </source>
</evidence>
<dbReference type="InterPro" id="IPR029044">
    <property type="entry name" value="Nucleotide-diphossugar_trans"/>
</dbReference>
<dbReference type="SUPFAM" id="SSF53448">
    <property type="entry name" value="Nucleotide-diphospho-sugar transferases"/>
    <property type="match status" value="1"/>
</dbReference>
<dbReference type="RefSeq" id="WP_377021464.1">
    <property type="nucleotide sequence ID" value="NZ_JBHLTS010000017.1"/>
</dbReference>
<gene>
    <name evidence="10" type="ORF">ACFFGT_05280</name>
</gene>
<dbReference type="EMBL" id="JBHLTS010000017">
    <property type="protein sequence ID" value="MFC0513599.1"/>
    <property type="molecule type" value="Genomic_DNA"/>
</dbReference>
<evidence type="ECO:0000313" key="10">
    <source>
        <dbReference type="EMBL" id="MFC0513599.1"/>
    </source>
</evidence>
<evidence type="ECO:0000256" key="7">
    <source>
        <dbReference type="ARBA" id="ARBA00022842"/>
    </source>
</evidence>
<comment type="catalytic activity">
    <reaction evidence="8">
        <text>dTTP + alpha-D-glucose 1-phosphate + H(+) = dTDP-alpha-D-glucose + diphosphate</text>
        <dbReference type="Rhea" id="RHEA:15225"/>
        <dbReference type="ChEBI" id="CHEBI:15378"/>
        <dbReference type="ChEBI" id="CHEBI:33019"/>
        <dbReference type="ChEBI" id="CHEBI:37568"/>
        <dbReference type="ChEBI" id="CHEBI:57477"/>
        <dbReference type="ChEBI" id="CHEBI:58601"/>
        <dbReference type="EC" id="2.7.7.24"/>
    </reaction>
</comment>
<dbReference type="EC" id="2.7.7.24" evidence="3"/>
<evidence type="ECO:0000256" key="2">
    <source>
        <dbReference type="ARBA" id="ARBA00010480"/>
    </source>
</evidence>
<dbReference type="PANTHER" id="PTHR43532:SF1">
    <property type="entry name" value="GLUCOSE-1-PHOSPHATE THYMIDYLYLTRANSFERASE 1"/>
    <property type="match status" value="1"/>
</dbReference>
<comment type="cofactor">
    <cofactor evidence="1">
        <name>Mg(2+)</name>
        <dbReference type="ChEBI" id="CHEBI:18420"/>
    </cofactor>
</comment>
<keyword evidence="4" id="KW-0808">Transferase</keyword>
<evidence type="ECO:0000256" key="3">
    <source>
        <dbReference type="ARBA" id="ARBA00012461"/>
    </source>
</evidence>
<comment type="similarity">
    <text evidence="2">Belongs to the glucose-1-phosphate thymidylyltransferase family.</text>
</comment>
<keyword evidence="7" id="KW-0460">Magnesium</keyword>
<protein>
    <recommendedName>
        <fullName evidence="3">glucose-1-phosphate thymidylyltransferase</fullName>
        <ecNumber evidence="3">2.7.7.24</ecNumber>
    </recommendedName>
</protein>
<sequence length="245" mass="27897">MEKIYGLLPAAGLATRMRPFRYPKELLPIHYQFVDETEYVRPKLLIEHSLEALNLGGVNDLYIVVPEWKPEIMRYLEDGAQFGHSISYLYNSKALGLADALLSGYPWLCDKITCFAMPDTIFSPPTAFRDIITELQTKNADLVLGIFPTDEAQHFGPVEFDATGKVLQVWEKPAEPKVNNAWGIAVWNSRFWDFFKSEAAALEPGVSITHTFNRAARQGLKVQSVYFENGWYKDIGRINQITFNN</sequence>
<name>A0ABV6L1I8_9SPHI</name>
<accession>A0ABV6L1I8</accession>
<evidence type="ECO:0000256" key="5">
    <source>
        <dbReference type="ARBA" id="ARBA00022695"/>
    </source>
</evidence>
<keyword evidence="5" id="KW-0548">Nucleotidyltransferase</keyword>
<dbReference type="Pfam" id="PF00483">
    <property type="entry name" value="NTP_transferase"/>
    <property type="match status" value="1"/>
</dbReference>
<organism evidence="10 11">
    <name type="scientific">Mucilaginibacter angelicae</name>
    <dbReference type="NCBI Taxonomy" id="869718"/>
    <lineage>
        <taxon>Bacteria</taxon>
        <taxon>Pseudomonadati</taxon>
        <taxon>Bacteroidota</taxon>
        <taxon>Sphingobacteriia</taxon>
        <taxon>Sphingobacteriales</taxon>
        <taxon>Sphingobacteriaceae</taxon>
        <taxon>Mucilaginibacter</taxon>
    </lineage>
</organism>
<proteinExistence type="inferred from homology"/>
<keyword evidence="6" id="KW-0479">Metal-binding</keyword>
<evidence type="ECO:0000313" key="11">
    <source>
        <dbReference type="Proteomes" id="UP001589828"/>
    </source>
</evidence>
<dbReference type="InterPro" id="IPR005835">
    <property type="entry name" value="NTP_transferase_dom"/>
</dbReference>
<dbReference type="Gene3D" id="3.90.550.10">
    <property type="entry name" value="Spore Coat Polysaccharide Biosynthesis Protein SpsA, Chain A"/>
    <property type="match status" value="1"/>
</dbReference>
<dbReference type="InterPro" id="IPR005907">
    <property type="entry name" value="G1P_thy_trans_s"/>
</dbReference>
<comment type="caution">
    <text evidence="10">The sequence shown here is derived from an EMBL/GenBank/DDBJ whole genome shotgun (WGS) entry which is preliminary data.</text>
</comment>
<reference evidence="10 11" key="1">
    <citation type="submission" date="2024-09" db="EMBL/GenBank/DDBJ databases">
        <authorList>
            <person name="Sun Q."/>
            <person name="Mori K."/>
        </authorList>
    </citation>
    <scope>NUCLEOTIDE SEQUENCE [LARGE SCALE GENOMIC DNA]</scope>
    <source>
        <strain evidence="10 11">NCAIM B.02415</strain>
    </source>
</reference>
<evidence type="ECO:0000259" key="9">
    <source>
        <dbReference type="Pfam" id="PF00483"/>
    </source>
</evidence>
<dbReference type="PANTHER" id="PTHR43532">
    <property type="entry name" value="GLUCOSE-1-PHOSPHATE THYMIDYLYLTRANSFERASE"/>
    <property type="match status" value="1"/>
</dbReference>